<dbReference type="EMBL" id="FZLN01000001">
    <property type="protein sequence ID" value="SNQ28729.1"/>
    <property type="molecule type" value="Genomic_DNA"/>
</dbReference>
<keyword evidence="2" id="KW-1185">Reference proteome</keyword>
<reference evidence="2" key="1">
    <citation type="submission" date="2017-06" db="EMBL/GenBank/DDBJ databases">
        <authorList>
            <person name="Varghese N."/>
            <person name="Submissions S."/>
        </authorList>
    </citation>
    <scope>NUCLEOTIDE SEQUENCE [LARGE SCALE GENOMIC DNA]</scope>
    <source>
        <strain evidence="2">ANC 5114</strain>
    </source>
</reference>
<proteinExistence type="predicted"/>
<evidence type="ECO:0000313" key="1">
    <source>
        <dbReference type="EMBL" id="SNQ28729.1"/>
    </source>
</evidence>
<protein>
    <submittedName>
        <fullName evidence="1">Uncharacterized protein</fullName>
    </submittedName>
</protein>
<accession>A0A217EDY9</accession>
<name>A0A217EDY9_9GAMM</name>
<organism evidence="1 2">
    <name type="scientific">Acinetobacter apis</name>
    <dbReference type="NCBI Taxonomy" id="1229165"/>
    <lineage>
        <taxon>Bacteria</taxon>
        <taxon>Pseudomonadati</taxon>
        <taxon>Pseudomonadota</taxon>
        <taxon>Gammaproteobacteria</taxon>
        <taxon>Moraxellales</taxon>
        <taxon>Moraxellaceae</taxon>
        <taxon>Acinetobacter</taxon>
    </lineage>
</organism>
<dbReference type="Proteomes" id="UP000243463">
    <property type="component" value="Unassembled WGS sequence"/>
</dbReference>
<dbReference type="AlphaFoldDB" id="A0A217EDY9"/>
<evidence type="ECO:0000313" key="2">
    <source>
        <dbReference type="Proteomes" id="UP000243463"/>
    </source>
</evidence>
<gene>
    <name evidence="1" type="ORF">SAMN05444584_0654</name>
</gene>
<sequence length="43" mass="5098">MALFFITYKKPHLGKSVGVQYTDETLKFVVDLFFIDQRDYIIP</sequence>